<evidence type="ECO:0000313" key="5">
    <source>
        <dbReference type="Proteomes" id="UP000274046"/>
    </source>
</evidence>
<dbReference type="InterPro" id="IPR043128">
    <property type="entry name" value="Rev_trsase/Diguanyl_cyclase"/>
</dbReference>
<sequence length="498" mass="57020">MSRYLAIYFTNLLTDYLAIKKPELKDKVYVFTMSQSNRIMVTASSREAEKHGIFANTVLADAKALVPDILAFDDKPDFNKKLLVRIAKWAIRYSPIVSLDLPDGIILDSSGCSHLLGGEEKYLETILSKLKESGYNCCGSISDTIGTSWAIARLGRKSPIIQPGQQYNALLNLPPMALRLEQHNIQRLHKLGFDKIGKFIQLPASMLRRRFGQELLLRLGQALGTEEETITPIIVKAPFEERLFCLEPISTKTGIEIAIEKLLDTLCERLAKEGLGIRSAELKGYRLDGRITETKIGTNQPTHQVPHLAKLFELKIDQIEPDLGIELFILTATKTEPVHITQEKLWSGKPGLADQNLAQLLDRLAIKVGPQAIRRYIPQAHYWPERSLRPAVSLEEKTEIKWQKSNPRPMEMLHKPASIQVTAPIPDYPPMNFRYKDELHLVRKADGPERIEREWWLEPGEHRDYYILEDDKGRRYWVFRSGHYHEEHSAWFLHGFFA</sequence>
<dbReference type="InterPro" id="IPR043502">
    <property type="entry name" value="DNA/RNA_pol_sf"/>
</dbReference>
<comment type="caution">
    <text evidence="4">The sequence shown here is derived from an EMBL/GenBank/DDBJ whole genome shotgun (WGS) entry which is preliminary data.</text>
</comment>
<dbReference type="InterPro" id="IPR001126">
    <property type="entry name" value="UmuC"/>
</dbReference>
<keyword evidence="2" id="KW-0227">DNA damage</keyword>
<gene>
    <name evidence="4" type="ORF">D7004_10450</name>
</gene>
<reference evidence="4 5" key="1">
    <citation type="submission" date="2018-10" db="EMBL/GenBank/DDBJ databases">
        <title>Genome sequencing of Pedobacter jejuensis TNB23.</title>
        <authorList>
            <person name="Cho Y.-J."/>
            <person name="Cho A."/>
            <person name="Kim O.-S."/>
        </authorList>
    </citation>
    <scope>NUCLEOTIDE SEQUENCE [LARGE SCALE GENOMIC DNA]</scope>
    <source>
        <strain evidence="4 5">TNB23</strain>
    </source>
</reference>
<feature type="domain" description="UmuC" evidence="3">
    <location>
        <begin position="15"/>
        <end position="148"/>
    </location>
</feature>
<name>A0A3N0BV03_9SPHI</name>
<dbReference type="Pfam" id="PF00817">
    <property type="entry name" value="IMS"/>
    <property type="match status" value="1"/>
</dbReference>
<comment type="similarity">
    <text evidence="1">Belongs to the DNA polymerase type-Y family.</text>
</comment>
<protein>
    <submittedName>
        <fullName evidence="4">DNA polymerase Y family protein</fullName>
    </submittedName>
</protein>
<dbReference type="Gene3D" id="3.40.1170.60">
    <property type="match status" value="1"/>
</dbReference>
<dbReference type="PANTHER" id="PTHR35369:SF2">
    <property type="entry name" value="BLR3025 PROTEIN"/>
    <property type="match status" value="1"/>
</dbReference>
<dbReference type="Proteomes" id="UP000274046">
    <property type="component" value="Unassembled WGS sequence"/>
</dbReference>
<dbReference type="SUPFAM" id="SSF56672">
    <property type="entry name" value="DNA/RNA polymerases"/>
    <property type="match status" value="1"/>
</dbReference>
<dbReference type="EMBL" id="RBEE01000018">
    <property type="protein sequence ID" value="RNL53213.1"/>
    <property type="molecule type" value="Genomic_DNA"/>
</dbReference>
<dbReference type="OrthoDB" id="625722at2"/>
<dbReference type="GO" id="GO:0006281">
    <property type="term" value="P:DNA repair"/>
    <property type="evidence" value="ECO:0007669"/>
    <property type="project" value="InterPro"/>
</dbReference>
<evidence type="ECO:0000256" key="1">
    <source>
        <dbReference type="ARBA" id="ARBA00010945"/>
    </source>
</evidence>
<proteinExistence type="inferred from homology"/>
<keyword evidence="5" id="KW-1185">Reference proteome</keyword>
<accession>A0A3N0BV03</accession>
<dbReference type="CDD" id="cd03468">
    <property type="entry name" value="PolY_like"/>
    <property type="match status" value="1"/>
</dbReference>
<dbReference type="InterPro" id="IPR050356">
    <property type="entry name" value="SulA_CellDiv_inhibitor"/>
</dbReference>
<evidence type="ECO:0000259" key="3">
    <source>
        <dbReference type="Pfam" id="PF00817"/>
    </source>
</evidence>
<evidence type="ECO:0000313" key="4">
    <source>
        <dbReference type="EMBL" id="RNL53213.1"/>
    </source>
</evidence>
<dbReference type="RefSeq" id="WP_123205811.1">
    <property type="nucleotide sequence ID" value="NZ_RBEE01000018.1"/>
</dbReference>
<dbReference type="AlphaFoldDB" id="A0A3N0BV03"/>
<evidence type="ECO:0000256" key="2">
    <source>
        <dbReference type="ARBA" id="ARBA00022763"/>
    </source>
</evidence>
<dbReference type="PANTHER" id="PTHR35369">
    <property type="entry name" value="BLR3025 PROTEIN-RELATED"/>
    <property type="match status" value="1"/>
</dbReference>
<dbReference type="Gene3D" id="3.30.70.270">
    <property type="match status" value="1"/>
</dbReference>
<organism evidence="4 5">
    <name type="scientific">Pedobacter jejuensis</name>
    <dbReference type="NCBI Taxonomy" id="1268550"/>
    <lineage>
        <taxon>Bacteria</taxon>
        <taxon>Pseudomonadati</taxon>
        <taxon>Bacteroidota</taxon>
        <taxon>Sphingobacteriia</taxon>
        <taxon>Sphingobacteriales</taxon>
        <taxon>Sphingobacteriaceae</taxon>
        <taxon>Pedobacter</taxon>
    </lineage>
</organism>